<evidence type="ECO:0000313" key="2">
    <source>
        <dbReference type="Proteomes" id="UP000571751"/>
    </source>
</evidence>
<dbReference type="RefSeq" id="WP_181508040.1">
    <property type="nucleotide sequence ID" value="NZ_JACDUP010000002.1"/>
</dbReference>
<dbReference type="EMBL" id="JACDUP010000002">
    <property type="protein sequence ID" value="MBA2868915.1"/>
    <property type="molecule type" value="Genomic_DNA"/>
</dbReference>
<dbReference type="AlphaFoldDB" id="A0A7J9PTC4"/>
<proteinExistence type="predicted"/>
<organism evidence="1 2">
    <name type="scientific">Methanococcus maripaludis</name>
    <name type="common">Methanococcus deltae</name>
    <dbReference type="NCBI Taxonomy" id="39152"/>
    <lineage>
        <taxon>Archaea</taxon>
        <taxon>Methanobacteriati</taxon>
        <taxon>Methanobacteriota</taxon>
        <taxon>Methanomada group</taxon>
        <taxon>Methanococci</taxon>
        <taxon>Methanococcales</taxon>
        <taxon>Methanococcaceae</taxon>
        <taxon>Methanococcus</taxon>
    </lineage>
</organism>
<sequence>MKQKVLRGFKCQFNEKNVDKFEICLSKSEDVLPSIRLLIGTDSQYKFYKKSKISRKIVHRIYTDDDYKMRSDILIKVINSLGKKLIIK</sequence>
<comment type="caution">
    <text evidence="1">The sequence shown here is derived from an EMBL/GenBank/DDBJ whole genome shotgun (WGS) entry which is preliminary data.</text>
</comment>
<accession>A0A7J9PTC4</accession>
<reference evidence="1 2" key="1">
    <citation type="submission" date="2020-07" db="EMBL/GenBank/DDBJ databases">
        <title>Genomic Encyclopedia of Type Strains, Phase IV (KMG-V): Genome sequencing to study the core and pangenomes of soil and plant-associated prokaryotes.</title>
        <authorList>
            <person name="Whitman W."/>
        </authorList>
    </citation>
    <scope>NUCLEOTIDE SEQUENCE [LARGE SCALE GENOMIC DNA]</scope>
    <source>
        <strain evidence="1 2">C14</strain>
    </source>
</reference>
<protein>
    <submittedName>
        <fullName evidence="1">Uncharacterized protein</fullName>
    </submittedName>
</protein>
<name>A0A7J9PTC4_METMI</name>
<gene>
    <name evidence="1" type="ORF">HNP95_001094</name>
</gene>
<evidence type="ECO:0000313" key="1">
    <source>
        <dbReference type="EMBL" id="MBA2868915.1"/>
    </source>
</evidence>
<dbReference type="Proteomes" id="UP000571751">
    <property type="component" value="Unassembled WGS sequence"/>
</dbReference>